<gene>
    <name evidence="10" type="ORF">Kalk_16630</name>
</gene>
<evidence type="ECO:0000256" key="4">
    <source>
        <dbReference type="ARBA" id="ARBA00022989"/>
    </source>
</evidence>
<feature type="domain" description="MotA/TolQ/ExbB proton channel" evidence="9">
    <location>
        <begin position="379"/>
        <end position="483"/>
    </location>
</feature>
<feature type="coiled-coil region" evidence="7">
    <location>
        <begin position="77"/>
        <end position="161"/>
    </location>
</feature>
<evidence type="ECO:0000256" key="2">
    <source>
        <dbReference type="ARBA" id="ARBA00022475"/>
    </source>
</evidence>
<keyword evidence="6" id="KW-0653">Protein transport</keyword>
<dbReference type="Pfam" id="PF01618">
    <property type="entry name" value="MotA_ExbB"/>
    <property type="match status" value="1"/>
</dbReference>
<feature type="transmembrane region" description="Helical" evidence="8">
    <location>
        <begin position="318"/>
        <end position="338"/>
    </location>
</feature>
<dbReference type="InterPro" id="IPR050790">
    <property type="entry name" value="ExbB/TolQ_transport"/>
</dbReference>
<dbReference type="Proteomes" id="UP000235116">
    <property type="component" value="Chromosome"/>
</dbReference>
<protein>
    <recommendedName>
        <fullName evidence="9">MotA/TolQ/ExbB proton channel domain-containing protein</fullName>
    </recommendedName>
</protein>
<feature type="transmembrane region" description="Helical" evidence="8">
    <location>
        <begin position="408"/>
        <end position="430"/>
    </location>
</feature>
<evidence type="ECO:0000256" key="7">
    <source>
        <dbReference type="SAM" id="Coils"/>
    </source>
</evidence>
<keyword evidence="4 8" id="KW-1133">Transmembrane helix</keyword>
<evidence type="ECO:0000313" key="11">
    <source>
        <dbReference type="Proteomes" id="UP000235116"/>
    </source>
</evidence>
<dbReference type="InterPro" id="IPR002898">
    <property type="entry name" value="MotA_ExbB_proton_chnl"/>
</dbReference>
<proteinExistence type="inferred from homology"/>
<evidence type="ECO:0000259" key="9">
    <source>
        <dbReference type="Pfam" id="PF01618"/>
    </source>
</evidence>
<organism evidence="10 11">
    <name type="scientific">Ketobacter alkanivorans</name>
    <dbReference type="NCBI Taxonomy" id="1917421"/>
    <lineage>
        <taxon>Bacteria</taxon>
        <taxon>Pseudomonadati</taxon>
        <taxon>Pseudomonadota</taxon>
        <taxon>Gammaproteobacteria</taxon>
        <taxon>Pseudomonadales</taxon>
        <taxon>Ketobacteraceae</taxon>
        <taxon>Ketobacter</taxon>
    </lineage>
</organism>
<dbReference type="GO" id="GO:0005886">
    <property type="term" value="C:plasma membrane"/>
    <property type="evidence" value="ECO:0007669"/>
    <property type="project" value="UniProtKB-SubCell"/>
</dbReference>
<dbReference type="PANTHER" id="PTHR30625:SF11">
    <property type="entry name" value="MOTA_TOLQ_EXBB PROTON CHANNEL DOMAIN-CONTAINING PROTEIN"/>
    <property type="match status" value="1"/>
</dbReference>
<evidence type="ECO:0000256" key="5">
    <source>
        <dbReference type="ARBA" id="ARBA00023136"/>
    </source>
</evidence>
<accession>A0A2K9LNV8</accession>
<evidence type="ECO:0000256" key="3">
    <source>
        <dbReference type="ARBA" id="ARBA00022692"/>
    </source>
</evidence>
<keyword evidence="3 8" id="KW-0812">Transmembrane</keyword>
<comment type="similarity">
    <text evidence="6">Belongs to the exbB/tolQ family.</text>
</comment>
<keyword evidence="11" id="KW-1185">Reference proteome</keyword>
<evidence type="ECO:0000256" key="1">
    <source>
        <dbReference type="ARBA" id="ARBA00004651"/>
    </source>
</evidence>
<evidence type="ECO:0000313" key="10">
    <source>
        <dbReference type="EMBL" id="AUM13953.1"/>
    </source>
</evidence>
<dbReference type="AlphaFoldDB" id="A0A2K9LNV8"/>
<feature type="transmembrane region" description="Helical" evidence="8">
    <location>
        <begin position="450"/>
        <end position="472"/>
    </location>
</feature>
<dbReference type="GO" id="GO:0017038">
    <property type="term" value="P:protein import"/>
    <property type="evidence" value="ECO:0007669"/>
    <property type="project" value="TreeGrafter"/>
</dbReference>
<dbReference type="PANTHER" id="PTHR30625">
    <property type="entry name" value="PROTEIN TOLQ"/>
    <property type="match status" value="1"/>
</dbReference>
<dbReference type="KEGG" id="kak:Kalk_16630"/>
<reference evidence="11" key="1">
    <citation type="submission" date="2017-08" db="EMBL/GenBank/DDBJ databases">
        <title>Direct submision.</title>
        <authorList>
            <person name="Kim S.-J."/>
            <person name="Rhee S.-K."/>
        </authorList>
    </citation>
    <scope>NUCLEOTIDE SEQUENCE [LARGE SCALE GENOMIC DNA]</scope>
    <source>
        <strain evidence="11">GI5</strain>
    </source>
</reference>
<evidence type="ECO:0000256" key="8">
    <source>
        <dbReference type="SAM" id="Phobius"/>
    </source>
</evidence>
<keyword evidence="7" id="KW-0175">Coiled coil</keyword>
<keyword evidence="6" id="KW-0813">Transport</keyword>
<keyword evidence="5 8" id="KW-0472">Membrane</keyword>
<comment type="subcellular location">
    <subcellularLocation>
        <location evidence="1">Cell membrane</location>
        <topology evidence="1">Multi-pass membrane protein</topology>
    </subcellularLocation>
    <subcellularLocation>
        <location evidence="6">Membrane</location>
        <topology evidence="6">Multi-pass membrane protein</topology>
    </subcellularLocation>
</comment>
<evidence type="ECO:0000256" key="6">
    <source>
        <dbReference type="RuleBase" id="RU004057"/>
    </source>
</evidence>
<name>A0A2K9LNV8_9GAMM</name>
<dbReference type="EMBL" id="CP022684">
    <property type="protein sequence ID" value="AUM13953.1"/>
    <property type="molecule type" value="Genomic_DNA"/>
</dbReference>
<keyword evidence="2" id="KW-1003">Cell membrane</keyword>
<sequence>MAAAVIRVQSGNTRGRGCCEKPAGTEITDVASDGRSRAMSLYKKLCTFSLICGLAFIAPLNSASVVASPMDAAPDSLQALLEQVKQQRQQEKNELLQREQRFKQAQKQQKILLDQARSEKLKHERTLQPLQRELEMGTQELAALRKDLQEKSQNLRDLQGAFNRIAGEVAATLKQSMVSAERPQRNADLARLAALQTLPEIGDLELLWLSMQDEMTESAQIAQYRGEYVDASGAITTAELTRVGLFTVFSRDGFLRYVPESNELLLPARQPSARYLDAVTNWSASASAMNVAVIDPTRGALINQLSHSPSVAERVEQAGLIGVIILALGGLGAIVALWRVCWLSWVSLKVNLQLKSVGTPSDKNPLGRVLIKAGGFSTDNDENYQFKLDEAVLTELPALERGQNFIKLLAAVAPLLGLLGTVTGMILTFQSISLFGNGDPKLMAGGISQALMTTVLGLVVAIPLLFSHSFVVSLSRSLVQRLDEQSAGLLVRRLEQVRAGSGRSGND</sequence>
<feature type="transmembrane region" description="Helical" evidence="8">
    <location>
        <begin position="45"/>
        <end position="67"/>
    </location>
</feature>